<name>A0A839IIX4_9GAMM</name>
<proteinExistence type="predicted"/>
<gene>
    <name evidence="1" type="ORF">H4O21_00640</name>
</gene>
<comment type="caution">
    <text evidence="1">The sequence shown here is derived from an EMBL/GenBank/DDBJ whole genome shotgun (WGS) entry which is preliminary data.</text>
</comment>
<dbReference type="AlphaFoldDB" id="A0A839IIX4"/>
<dbReference type="EMBL" id="JACJFM010000001">
    <property type="protein sequence ID" value="MBB1485125.1"/>
    <property type="molecule type" value="Genomic_DNA"/>
</dbReference>
<evidence type="ECO:0000313" key="1">
    <source>
        <dbReference type="EMBL" id="MBB1485125.1"/>
    </source>
</evidence>
<reference evidence="1 2" key="1">
    <citation type="submission" date="2020-08" db="EMBL/GenBank/DDBJ databases">
        <title>Oceanospirillum sp. nov. isolated from marine sediment.</title>
        <authorList>
            <person name="Ji X."/>
        </authorList>
    </citation>
    <scope>NUCLEOTIDE SEQUENCE [LARGE SCALE GENOMIC DNA]</scope>
    <source>
        <strain evidence="1 2">D5</strain>
    </source>
</reference>
<accession>A0A839IIX4</accession>
<keyword evidence="2" id="KW-1185">Reference proteome</keyword>
<dbReference type="SUPFAM" id="SSF81593">
    <property type="entry name" value="Nucleotidyltransferase substrate binding subunit/domain"/>
    <property type="match status" value="1"/>
</dbReference>
<dbReference type="RefSeq" id="WP_182806880.1">
    <property type="nucleotide sequence ID" value="NZ_JACJFM010000001.1"/>
</dbReference>
<dbReference type="Gene3D" id="1.20.120.330">
    <property type="entry name" value="Nucleotidyltransferases domain 2"/>
    <property type="match status" value="1"/>
</dbReference>
<organism evidence="1 2">
    <name type="scientific">Oceanospirillum sediminis</name>
    <dbReference type="NCBI Taxonomy" id="2760088"/>
    <lineage>
        <taxon>Bacteria</taxon>
        <taxon>Pseudomonadati</taxon>
        <taxon>Pseudomonadota</taxon>
        <taxon>Gammaproteobacteria</taxon>
        <taxon>Oceanospirillales</taxon>
        <taxon>Oceanospirillaceae</taxon>
        <taxon>Oceanospirillum</taxon>
    </lineage>
</organism>
<evidence type="ECO:0000313" key="2">
    <source>
        <dbReference type="Proteomes" id="UP000565262"/>
    </source>
</evidence>
<dbReference type="Proteomes" id="UP000565262">
    <property type="component" value="Unassembled WGS sequence"/>
</dbReference>
<sequence length="295" mass="34089">MKQSVGSQPNSDGIDYSKLTPDQWISLNSFAKDVITEFFIETAIEDYASARLLLQNKMFRQFYWNAAQALEKTLKAILLLNYQKLVELNDKGKQTGGLGHDLSELYSVAKNFVKEGEVQVFRPGEKLSLILSEPKYKSAHWTEITLDEFLRRVGYFGDPNNRYGTYGFEYKPSDLFILDQVMYCLASCVPHELMSTKVIQEKLISNTGFDLNSFYYHNYAYQPANYKNDKLMVIYSSAQTKLRKHLGPDNPKSEEDKYLCEQWLLSHIRINKRTLDNAKLAKHCELRVPQENSDA</sequence>
<protein>
    <submittedName>
        <fullName evidence="1">HEPN domain-containing protein</fullName>
    </submittedName>
</protein>